<evidence type="ECO:0000256" key="7">
    <source>
        <dbReference type="ARBA" id="ARBA00034754"/>
    </source>
</evidence>
<dbReference type="SUPFAM" id="SSF48019">
    <property type="entry name" value="post-AAA+ oligomerization domain-like"/>
    <property type="match status" value="1"/>
</dbReference>
<evidence type="ECO:0000256" key="8">
    <source>
        <dbReference type="ARBA" id="ARBA00049244"/>
    </source>
</evidence>
<evidence type="ECO:0000256" key="6">
    <source>
        <dbReference type="ARBA" id="ARBA00022932"/>
    </source>
</evidence>
<reference evidence="11 12" key="1">
    <citation type="submission" date="2020-11" db="EMBL/GenBank/DDBJ databases">
        <title>Draft Genome Sequence and Secondary Metabolite Biosynthetic Potential of the Lysobacter niastensis Type strain DSM 18481.</title>
        <authorList>
            <person name="Turrini P."/>
            <person name="Artuso I."/>
            <person name="Tescari M."/>
            <person name="Lugli G.A."/>
            <person name="Frangipani E."/>
            <person name="Ventura M."/>
            <person name="Visca P."/>
        </authorList>
    </citation>
    <scope>NUCLEOTIDE SEQUENCE [LARGE SCALE GENOMIC DNA]</scope>
    <source>
        <strain evidence="11 12">DSM 18481</strain>
    </source>
</reference>
<dbReference type="NCBIfam" id="TIGR01128">
    <property type="entry name" value="holA"/>
    <property type="match status" value="1"/>
</dbReference>
<evidence type="ECO:0000256" key="5">
    <source>
        <dbReference type="ARBA" id="ARBA00022705"/>
    </source>
</evidence>
<evidence type="ECO:0000313" key="12">
    <source>
        <dbReference type="Proteomes" id="UP001429984"/>
    </source>
</evidence>
<comment type="similarity">
    <text evidence="7">Belongs to the DNA polymerase HolA subunit family.</text>
</comment>
<dbReference type="InterPro" id="IPR005790">
    <property type="entry name" value="DNA_polIII_delta"/>
</dbReference>
<dbReference type="Gene3D" id="3.40.50.300">
    <property type="entry name" value="P-loop containing nucleotide triphosphate hydrolases"/>
    <property type="match status" value="1"/>
</dbReference>
<keyword evidence="3" id="KW-0808">Transferase</keyword>
<dbReference type="SUPFAM" id="SSF52540">
    <property type="entry name" value="P-loop containing nucleoside triphosphate hydrolases"/>
    <property type="match status" value="1"/>
</dbReference>
<protein>
    <recommendedName>
        <fullName evidence="2 9">DNA polymerase III subunit delta</fullName>
        <ecNumber evidence="1 9">2.7.7.7</ecNumber>
    </recommendedName>
</protein>
<dbReference type="PANTHER" id="PTHR34388:SF1">
    <property type="entry name" value="DNA POLYMERASE III SUBUNIT DELTA"/>
    <property type="match status" value="1"/>
</dbReference>
<dbReference type="Gene3D" id="1.10.8.60">
    <property type="match status" value="1"/>
</dbReference>
<keyword evidence="12" id="KW-1185">Reference proteome</keyword>
<gene>
    <name evidence="11" type="ORF">IU514_02450</name>
</gene>
<dbReference type="Proteomes" id="UP001429984">
    <property type="component" value="Unassembled WGS sequence"/>
</dbReference>
<dbReference type="InterPro" id="IPR008921">
    <property type="entry name" value="DNA_pol3_clamp-load_cplx_C"/>
</dbReference>
<evidence type="ECO:0000256" key="3">
    <source>
        <dbReference type="ARBA" id="ARBA00022679"/>
    </source>
</evidence>
<sequence length="358" mass="39261">MELRPEQLVSQLGLDQPVPPPLRPAYLIAGPEPLRVLEAADAVRAAARRHGIDEREVFEAEGNQREPDWNALESSFRAPSLFSSRRLVELRLPSGKPGKEGAEVISGFCADPPADVTLLITAGEWSKQHGGKWSEAIARIGSVAIAWAIKPHELPEWIERRLRARGLRADRDAVQGLAERVDGNLLAAAQEIDKLALLSDGTPLDRERMETLVADAARFDVFRVIDATLNGQPAQVSRMLAGLRAEGEAVPALLGMVVMELQRGAALARVESRGGNLASEFKAQRIWDSKQPMYRRALQRHDVRRWEAFVAQAGQVDRIAKGRVRVGEEPTDAWIALERLLLAVAEPRAARLLAGPGA</sequence>
<dbReference type="RefSeq" id="WP_194929459.1">
    <property type="nucleotide sequence ID" value="NZ_JADLZT010000001.1"/>
</dbReference>
<evidence type="ECO:0000256" key="1">
    <source>
        <dbReference type="ARBA" id="ARBA00012417"/>
    </source>
</evidence>
<comment type="caution">
    <text evidence="11">The sequence shown here is derived from an EMBL/GenBank/DDBJ whole genome shotgun (WGS) entry which is preliminary data.</text>
</comment>
<keyword evidence="5" id="KW-0235">DNA replication</keyword>
<dbReference type="InterPro" id="IPR027417">
    <property type="entry name" value="P-loop_NTPase"/>
</dbReference>
<evidence type="ECO:0000256" key="2">
    <source>
        <dbReference type="ARBA" id="ARBA00017703"/>
    </source>
</evidence>
<proteinExistence type="inferred from homology"/>
<dbReference type="PANTHER" id="PTHR34388">
    <property type="entry name" value="DNA POLYMERASE III SUBUNIT DELTA"/>
    <property type="match status" value="1"/>
</dbReference>
<dbReference type="EC" id="2.7.7.7" evidence="1 9"/>
<comment type="catalytic activity">
    <reaction evidence="8">
        <text>DNA(n) + a 2'-deoxyribonucleoside 5'-triphosphate = DNA(n+1) + diphosphate</text>
        <dbReference type="Rhea" id="RHEA:22508"/>
        <dbReference type="Rhea" id="RHEA-COMP:17339"/>
        <dbReference type="Rhea" id="RHEA-COMP:17340"/>
        <dbReference type="ChEBI" id="CHEBI:33019"/>
        <dbReference type="ChEBI" id="CHEBI:61560"/>
        <dbReference type="ChEBI" id="CHEBI:173112"/>
        <dbReference type="EC" id="2.7.7.7"/>
    </reaction>
</comment>
<organism evidence="11 12">
    <name type="scientific">Lysobacter niastensis</name>
    <dbReference type="NCBI Taxonomy" id="380629"/>
    <lineage>
        <taxon>Bacteria</taxon>
        <taxon>Pseudomonadati</taxon>
        <taxon>Pseudomonadota</taxon>
        <taxon>Gammaproteobacteria</taxon>
        <taxon>Lysobacterales</taxon>
        <taxon>Lysobacteraceae</taxon>
        <taxon>Lysobacter</taxon>
    </lineage>
</organism>
<keyword evidence="6" id="KW-0239">DNA-directed DNA polymerase</keyword>
<dbReference type="EMBL" id="JADLZT010000001">
    <property type="protein sequence ID" value="MBF6022881.1"/>
    <property type="molecule type" value="Genomic_DNA"/>
</dbReference>
<evidence type="ECO:0000256" key="4">
    <source>
        <dbReference type="ARBA" id="ARBA00022695"/>
    </source>
</evidence>
<evidence type="ECO:0000259" key="10">
    <source>
        <dbReference type="Pfam" id="PF06144"/>
    </source>
</evidence>
<dbReference type="Gene3D" id="1.20.272.10">
    <property type="match status" value="1"/>
</dbReference>
<feature type="domain" description="DNA polymerase III delta N-terminal" evidence="10">
    <location>
        <begin position="26"/>
        <end position="123"/>
    </location>
</feature>
<dbReference type="CDD" id="cd18138">
    <property type="entry name" value="HLD_clamp_pol_III_delta"/>
    <property type="match status" value="1"/>
</dbReference>
<evidence type="ECO:0000256" key="9">
    <source>
        <dbReference type="NCBIfam" id="TIGR01128"/>
    </source>
</evidence>
<dbReference type="InterPro" id="IPR010372">
    <property type="entry name" value="DNA_pol3_delta_N"/>
</dbReference>
<evidence type="ECO:0000313" key="11">
    <source>
        <dbReference type="EMBL" id="MBF6022881.1"/>
    </source>
</evidence>
<keyword evidence="4" id="KW-0548">Nucleotidyltransferase</keyword>
<accession>A0ABS0B332</accession>
<dbReference type="Pfam" id="PF06144">
    <property type="entry name" value="DNA_pol3_delta"/>
    <property type="match status" value="1"/>
</dbReference>
<name>A0ABS0B332_9GAMM</name>